<evidence type="ECO:0000313" key="3">
    <source>
        <dbReference type="Proteomes" id="UP000289784"/>
    </source>
</evidence>
<dbReference type="Gene3D" id="3.30.565.10">
    <property type="entry name" value="Histidine kinase-like ATPase, C-terminal domain"/>
    <property type="match status" value="1"/>
</dbReference>
<dbReference type="AlphaFoldDB" id="A0A4Q1JRB7"/>
<dbReference type="Proteomes" id="UP000289784">
    <property type="component" value="Unassembled WGS sequence"/>
</dbReference>
<dbReference type="Pfam" id="PF13581">
    <property type="entry name" value="HATPase_c_2"/>
    <property type="match status" value="1"/>
</dbReference>
<dbReference type="EMBL" id="SAWZ01000013">
    <property type="protein sequence ID" value="RXQ99906.1"/>
    <property type="molecule type" value="Genomic_DNA"/>
</dbReference>
<organism evidence="2 3">
    <name type="scientific">Pseudoxanthomonas composti</name>
    <dbReference type="NCBI Taxonomy" id="2137479"/>
    <lineage>
        <taxon>Bacteria</taxon>
        <taxon>Pseudomonadati</taxon>
        <taxon>Pseudomonadota</taxon>
        <taxon>Gammaproteobacteria</taxon>
        <taxon>Lysobacterales</taxon>
        <taxon>Lysobacteraceae</taxon>
        <taxon>Pseudoxanthomonas</taxon>
    </lineage>
</organism>
<dbReference type="PANTHER" id="PTHR35801:SF1">
    <property type="entry name" value="PHOSPHOSERINE PHOSPHATASE RSBX"/>
    <property type="match status" value="1"/>
</dbReference>
<dbReference type="InterPro" id="IPR036457">
    <property type="entry name" value="PPM-type-like_dom_sf"/>
</dbReference>
<name>A0A4Q1JRB7_9GAMM</name>
<dbReference type="Gene3D" id="3.60.40.10">
    <property type="entry name" value="PPM-type phosphatase domain"/>
    <property type="match status" value="1"/>
</dbReference>
<keyword evidence="2" id="KW-0547">Nucleotide-binding</keyword>
<proteinExistence type="predicted"/>
<keyword evidence="3" id="KW-1185">Reference proteome</keyword>
<dbReference type="InterPro" id="IPR036890">
    <property type="entry name" value="HATPase_C_sf"/>
</dbReference>
<dbReference type="InterPro" id="IPR001932">
    <property type="entry name" value="PPM-type_phosphatase-like_dom"/>
</dbReference>
<dbReference type="RefSeq" id="WP_129472533.1">
    <property type="nucleotide sequence ID" value="NZ_SAWZ01000013.1"/>
</dbReference>
<dbReference type="PANTHER" id="PTHR35801">
    <property type="entry name" value="PHOSPHOSERINE PHOSPHATASE RSBX"/>
    <property type="match status" value="1"/>
</dbReference>
<dbReference type="SUPFAM" id="SSF81606">
    <property type="entry name" value="PP2C-like"/>
    <property type="match status" value="1"/>
</dbReference>
<dbReference type="OrthoDB" id="479131at2"/>
<keyword evidence="2" id="KW-0067">ATP-binding</keyword>
<reference evidence="2 3" key="1">
    <citation type="submission" date="2019-01" db="EMBL/GenBank/DDBJ databases">
        <title>Pseudoxanthomonas composti sp. nov., isolated from compost.</title>
        <authorList>
            <person name="Yang G."/>
        </authorList>
    </citation>
    <scope>NUCLEOTIDE SEQUENCE [LARGE SCALE GENOMIC DNA]</scope>
    <source>
        <strain evidence="2 3">GSS15</strain>
    </source>
</reference>
<protein>
    <submittedName>
        <fullName evidence="2">ATP-binding protein</fullName>
    </submittedName>
</protein>
<dbReference type="Pfam" id="PF07228">
    <property type="entry name" value="SpoIIE"/>
    <property type="match status" value="1"/>
</dbReference>
<dbReference type="GO" id="GO:0005524">
    <property type="term" value="F:ATP binding"/>
    <property type="evidence" value="ECO:0007669"/>
    <property type="project" value="UniProtKB-KW"/>
</dbReference>
<gene>
    <name evidence="2" type="ORF">EPA99_17430</name>
</gene>
<comment type="caution">
    <text evidence="2">The sequence shown here is derived from an EMBL/GenBank/DDBJ whole genome shotgun (WGS) entry which is preliminary data.</text>
</comment>
<evidence type="ECO:0000259" key="1">
    <source>
        <dbReference type="SMART" id="SM00331"/>
    </source>
</evidence>
<dbReference type="InterPro" id="IPR003594">
    <property type="entry name" value="HATPase_dom"/>
</dbReference>
<dbReference type="SUPFAM" id="SSF55874">
    <property type="entry name" value="ATPase domain of HSP90 chaperone/DNA topoisomerase II/histidine kinase"/>
    <property type="match status" value="1"/>
</dbReference>
<accession>A0A4Q1JRB7</accession>
<sequence length="336" mass="34668">MELTHSGPIGTDIRVEEATQVGQVRRHAQALATQIGLDEHDAGRAALVATELATNVVKHGRGGWIHVQAVPDAQGGLGVELCALDQGPGLDLAACLQDGYSTGGTSGIGLGAVKRQSNLLESWSDAKGAIVLARVLRQGASDLAVGARRRSMDGGTFSGDGWSLRTGPGHMQVCLVDGLGHGPEAARVADATAQAFLATQARDPSLVLTALNAALGGTRGGAVAVACLDTASGQLRYGGVGNIAGRLLTPAGSRGLASLPGIVGLQFRKAQTFDFPQAGSALLVLHSDGLQGRWDLQQYPGLALRHPALIAAVLCRDFDRGRDDTTVVLLRLSEFT</sequence>
<dbReference type="SMART" id="SM00331">
    <property type="entry name" value="PP2C_SIG"/>
    <property type="match status" value="1"/>
</dbReference>
<dbReference type="InterPro" id="IPR039248">
    <property type="entry name" value="Ptase_RsbX"/>
</dbReference>
<feature type="domain" description="PPM-type phosphatase" evidence="1">
    <location>
        <begin position="142"/>
        <end position="332"/>
    </location>
</feature>
<evidence type="ECO:0000313" key="2">
    <source>
        <dbReference type="EMBL" id="RXQ99906.1"/>
    </source>
</evidence>